<comment type="caution">
    <text evidence="1">The sequence shown here is derived from an EMBL/GenBank/DDBJ whole genome shotgun (WGS) entry which is preliminary data.</text>
</comment>
<dbReference type="SUPFAM" id="SSF52047">
    <property type="entry name" value="RNI-like"/>
    <property type="match status" value="1"/>
</dbReference>
<reference evidence="1 2" key="1">
    <citation type="submission" date="2016-07" db="EMBL/GenBank/DDBJ databases">
        <title>Pervasive Adenine N6-methylation of Active Genes in Fungi.</title>
        <authorList>
            <consortium name="DOE Joint Genome Institute"/>
            <person name="Mondo S.J."/>
            <person name="Dannebaum R.O."/>
            <person name="Kuo R.C."/>
            <person name="Labutti K."/>
            <person name="Haridas S."/>
            <person name="Kuo A."/>
            <person name="Salamov A."/>
            <person name="Ahrendt S.R."/>
            <person name="Lipzen A."/>
            <person name="Sullivan W."/>
            <person name="Andreopoulos W.B."/>
            <person name="Clum A."/>
            <person name="Lindquist E."/>
            <person name="Daum C."/>
            <person name="Ramamoorthy G.K."/>
            <person name="Gryganskyi A."/>
            <person name="Culley D."/>
            <person name="Magnuson J.K."/>
            <person name="James T.Y."/>
            <person name="O'Malley M.A."/>
            <person name="Stajich J.E."/>
            <person name="Spatafora J.W."/>
            <person name="Visel A."/>
            <person name="Grigoriev I.V."/>
        </authorList>
    </citation>
    <scope>NUCLEOTIDE SEQUENCE [LARGE SCALE GENOMIC DNA]</scope>
    <source>
        <strain evidence="1 2">12-1054</strain>
    </source>
</reference>
<dbReference type="AlphaFoldDB" id="A0A1Y2EPE7"/>
<evidence type="ECO:0000313" key="2">
    <source>
        <dbReference type="Proteomes" id="UP000193685"/>
    </source>
</evidence>
<dbReference type="InterPro" id="IPR032675">
    <property type="entry name" value="LRR_dom_sf"/>
</dbReference>
<keyword evidence="2" id="KW-1185">Reference proteome</keyword>
<dbReference type="OrthoDB" id="9994419at2759"/>
<dbReference type="OMA" id="PIGRWHE"/>
<sequence>MTHTLPYEIIAQIVQEAHTQRDDTYARLRLLRTLRQVATVTDHLTLKHLYQSVPFSGPHAFHRFLEELRRFPARGLHVKELDFSAFTSVGLGRSRNCNKHFTMLTSATLRECLLLCPNIERVFLSEAVENDMDATVMHTLFNALPKLTTLDFCGADAPSFVAAMVASGAGGPLNVRHLSLHNCSTLPSTFFDDFLPRLTQVEQLDLYNTKVSGTALRSLPVTASLHGLVLSQCVHVAAADLTAFIMEHAASTQLERFDLHFSWNKTHPFETHPTELDLFCAHLPRQLTSLNVSGVELTTDHLTLLPQGLMELGAHDIELTGEVAARLPKLEYLLLSTNVISSEVTFANILTTLFPRLALLECPGFARLHIASSLQWEKIEGRGRRDWLRRRGVQVTIEGARQQWHARKLNLAGYAPRGLYEYYAYRI</sequence>
<dbReference type="RefSeq" id="XP_040721820.1">
    <property type="nucleotide sequence ID" value="XM_040870293.1"/>
</dbReference>
<proteinExistence type="predicted"/>
<dbReference type="Gene3D" id="3.80.10.10">
    <property type="entry name" value="Ribonuclease Inhibitor"/>
    <property type="match status" value="1"/>
</dbReference>
<dbReference type="GeneID" id="63786892"/>
<dbReference type="Proteomes" id="UP000193685">
    <property type="component" value="Unassembled WGS sequence"/>
</dbReference>
<dbReference type="EMBL" id="MCFI01000034">
    <property type="protein sequence ID" value="ORY73461.1"/>
    <property type="molecule type" value="Genomic_DNA"/>
</dbReference>
<accession>A0A1Y2EPE7</accession>
<evidence type="ECO:0000313" key="1">
    <source>
        <dbReference type="EMBL" id="ORY73461.1"/>
    </source>
</evidence>
<dbReference type="STRING" id="56484.A0A1Y2EPE7"/>
<name>A0A1Y2EPE7_PROLT</name>
<protein>
    <recommendedName>
        <fullName evidence="3">F-box domain-containing protein</fullName>
    </recommendedName>
</protein>
<organism evidence="1 2">
    <name type="scientific">Protomyces lactucae-debilis</name>
    <dbReference type="NCBI Taxonomy" id="2754530"/>
    <lineage>
        <taxon>Eukaryota</taxon>
        <taxon>Fungi</taxon>
        <taxon>Dikarya</taxon>
        <taxon>Ascomycota</taxon>
        <taxon>Taphrinomycotina</taxon>
        <taxon>Taphrinomycetes</taxon>
        <taxon>Taphrinales</taxon>
        <taxon>Protomycetaceae</taxon>
        <taxon>Protomyces</taxon>
    </lineage>
</organism>
<evidence type="ECO:0008006" key="3">
    <source>
        <dbReference type="Google" id="ProtNLM"/>
    </source>
</evidence>
<gene>
    <name evidence="1" type="ORF">BCR37DRAFT_384777</name>
</gene>